<keyword evidence="3" id="KW-1185">Reference proteome</keyword>
<evidence type="ECO:0000313" key="2">
    <source>
        <dbReference type="EMBL" id="GMT02056.1"/>
    </source>
</evidence>
<evidence type="ECO:0000256" key="1">
    <source>
        <dbReference type="SAM" id="Coils"/>
    </source>
</evidence>
<protein>
    <submittedName>
        <fullName evidence="2">Uncharacterized protein</fullName>
    </submittedName>
</protein>
<dbReference type="Proteomes" id="UP001432027">
    <property type="component" value="Unassembled WGS sequence"/>
</dbReference>
<accession>A0AAV5U5A7</accession>
<feature type="non-terminal residue" evidence="2">
    <location>
        <position position="102"/>
    </location>
</feature>
<reference evidence="2" key="1">
    <citation type="submission" date="2023-10" db="EMBL/GenBank/DDBJ databases">
        <title>Genome assembly of Pristionchus species.</title>
        <authorList>
            <person name="Yoshida K."/>
            <person name="Sommer R.J."/>
        </authorList>
    </citation>
    <scope>NUCLEOTIDE SEQUENCE</scope>
    <source>
        <strain evidence="2">RS0144</strain>
    </source>
</reference>
<sequence>VINFGMTNLLARARERLEVDRARIDDLTQKLAEYEEGSQALLRQLDLPWPWHNPEEAAASAANLAPQTVVVESRKFDHPVVNADLSVKVLGLVQQARVHNKL</sequence>
<proteinExistence type="predicted"/>
<name>A0AAV5U5A7_9BILA</name>
<evidence type="ECO:0000313" key="3">
    <source>
        <dbReference type="Proteomes" id="UP001432027"/>
    </source>
</evidence>
<comment type="caution">
    <text evidence="2">The sequence shown here is derived from an EMBL/GenBank/DDBJ whole genome shotgun (WGS) entry which is preliminary data.</text>
</comment>
<feature type="non-terminal residue" evidence="2">
    <location>
        <position position="1"/>
    </location>
</feature>
<dbReference type="EMBL" id="BTSX01000005">
    <property type="protein sequence ID" value="GMT02056.1"/>
    <property type="molecule type" value="Genomic_DNA"/>
</dbReference>
<dbReference type="AlphaFoldDB" id="A0AAV5U5A7"/>
<feature type="coiled-coil region" evidence="1">
    <location>
        <begin position="10"/>
        <end position="44"/>
    </location>
</feature>
<keyword evidence="1" id="KW-0175">Coiled coil</keyword>
<organism evidence="2 3">
    <name type="scientific">Pristionchus entomophagus</name>
    <dbReference type="NCBI Taxonomy" id="358040"/>
    <lineage>
        <taxon>Eukaryota</taxon>
        <taxon>Metazoa</taxon>
        <taxon>Ecdysozoa</taxon>
        <taxon>Nematoda</taxon>
        <taxon>Chromadorea</taxon>
        <taxon>Rhabditida</taxon>
        <taxon>Rhabditina</taxon>
        <taxon>Diplogasteromorpha</taxon>
        <taxon>Diplogasteroidea</taxon>
        <taxon>Neodiplogasteridae</taxon>
        <taxon>Pristionchus</taxon>
    </lineage>
</organism>
<gene>
    <name evidence="2" type="ORF">PENTCL1PPCAC_24230</name>
</gene>